<dbReference type="AlphaFoldDB" id="A0A835Z5E8"/>
<dbReference type="Pfam" id="PF02675">
    <property type="entry name" value="AdoMet_dc"/>
    <property type="match status" value="1"/>
</dbReference>
<dbReference type="GO" id="GO:0008295">
    <property type="term" value="P:spermidine biosynthetic process"/>
    <property type="evidence" value="ECO:0007669"/>
    <property type="project" value="InterPro"/>
</dbReference>
<evidence type="ECO:0000256" key="7">
    <source>
        <dbReference type="ARBA" id="ARBA00023270"/>
    </source>
</evidence>
<organism evidence="9 10">
    <name type="scientific">Tribonema minus</name>
    <dbReference type="NCBI Taxonomy" id="303371"/>
    <lineage>
        <taxon>Eukaryota</taxon>
        <taxon>Sar</taxon>
        <taxon>Stramenopiles</taxon>
        <taxon>Ochrophyta</taxon>
        <taxon>PX clade</taxon>
        <taxon>Xanthophyceae</taxon>
        <taxon>Tribonematales</taxon>
        <taxon>Tribonemataceae</taxon>
        <taxon>Tribonema</taxon>
    </lineage>
</organism>
<evidence type="ECO:0000256" key="4">
    <source>
        <dbReference type="ARBA" id="ARBA00023115"/>
    </source>
</evidence>
<dbReference type="EMBL" id="JAFCMP010000235">
    <property type="protein sequence ID" value="KAG5182568.1"/>
    <property type="molecule type" value="Genomic_DNA"/>
</dbReference>
<evidence type="ECO:0000256" key="3">
    <source>
        <dbReference type="ARBA" id="ARBA00022813"/>
    </source>
</evidence>
<proteinExistence type="predicted"/>
<evidence type="ECO:0000256" key="1">
    <source>
        <dbReference type="ARBA" id="ARBA00001928"/>
    </source>
</evidence>
<keyword evidence="10" id="KW-1185">Reference proteome</keyword>
<evidence type="ECO:0000256" key="8">
    <source>
        <dbReference type="ARBA" id="ARBA00023317"/>
    </source>
</evidence>
<name>A0A835Z5E8_9STRA</name>
<dbReference type="InterPro" id="IPR003826">
    <property type="entry name" value="AdoMetDC_fam_prok"/>
</dbReference>
<gene>
    <name evidence="9" type="ORF">JKP88DRAFT_164373</name>
</gene>
<evidence type="ECO:0000256" key="5">
    <source>
        <dbReference type="ARBA" id="ARBA00023145"/>
    </source>
</evidence>
<dbReference type="OrthoDB" id="44895at2759"/>
<protein>
    <submittedName>
        <fullName evidence="9">S-adenosylmethionine decarboxylase</fullName>
    </submittedName>
</protein>
<keyword evidence="3" id="KW-0068">Autocatalytic cleavage</keyword>
<dbReference type="Gene3D" id="3.60.90.10">
    <property type="entry name" value="S-adenosylmethionine decarboxylase"/>
    <property type="match status" value="1"/>
</dbReference>
<comment type="caution">
    <text evidence="9">The sequence shown here is derived from an EMBL/GenBank/DDBJ whole genome shotgun (WGS) entry which is preliminary data.</text>
</comment>
<keyword evidence="5" id="KW-0865">Zymogen</keyword>
<comment type="cofactor">
    <cofactor evidence="1">
        <name>pyruvate</name>
        <dbReference type="ChEBI" id="CHEBI:15361"/>
    </cofactor>
</comment>
<dbReference type="Proteomes" id="UP000664859">
    <property type="component" value="Unassembled WGS sequence"/>
</dbReference>
<evidence type="ECO:0000256" key="2">
    <source>
        <dbReference type="ARBA" id="ARBA00022793"/>
    </source>
</evidence>
<keyword evidence="6" id="KW-0456">Lyase</keyword>
<keyword evidence="4" id="KW-0620">Polyamine biosynthesis</keyword>
<dbReference type="SUPFAM" id="SSF56276">
    <property type="entry name" value="S-adenosylmethionine decarboxylase"/>
    <property type="match status" value="1"/>
</dbReference>
<evidence type="ECO:0000313" key="10">
    <source>
        <dbReference type="Proteomes" id="UP000664859"/>
    </source>
</evidence>
<dbReference type="GO" id="GO:0004014">
    <property type="term" value="F:adenosylmethionine decarboxylase activity"/>
    <property type="evidence" value="ECO:0007669"/>
    <property type="project" value="InterPro"/>
</dbReference>
<accession>A0A835Z5E8</accession>
<keyword evidence="7" id="KW-0704">Schiff base</keyword>
<keyword evidence="8" id="KW-0670">Pyruvate</keyword>
<dbReference type="InterPro" id="IPR016067">
    <property type="entry name" value="S-AdoMet_deCO2ase_core"/>
</dbReference>
<evidence type="ECO:0000313" key="9">
    <source>
        <dbReference type="EMBL" id="KAG5182568.1"/>
    </source>
</evidence>
<keyword evidence="2" id="KW-0210">Decarboxylase</keyword>
<sequence length="143" mass="15682">MRVPIQRTTVPQSSPLIRAHGSHIMLDFTEWWMPPEEGAEAVMELVRAALREEGVREVHHKAVVLGTRGESPPGFTAVVLIDESHVTAHCYADRGWLALDVFTCGGASTARVAAAIEAGVRRLSPRAVLQQRASAPRFVHRVD</sequence>
<reference evidence="9" key="1">
    <citation type="submission" date="2021-02" db="EMBL/GenBank/DDBJ databases">
        <title>First Annotated Genome of the Yellow-green Alga Tribonema minus.</title>
        <authorList>
            <person name="Mahan K.M."/>
        </authorList>
    </citation>
    <scope>NUCLEOTIDE SEQUENCE</scope>
    <source>
        <strain evidence="9">UTEX B ZZ1240</strain>
    </source>
</reference>
<evidence type="ECO:0000256" key="6">
    <source>
        <dbReference type="ARBA" id="ARBA00023239"/>
    </source>
</evidence>